<dbReference type="EMBL" id="BMQL01000052">
    <property type="protein sequence ID" value="GGR31187.1"/>
    <property type="molecule type" value="Genomic_DNA"/>
</dbReference>
<evidence type="ECO:0000313" key="1">
    <source>
        <dbReference type="EMBL" id="GGR31187.1"/>
    </source>
</evidence>
<gene>
    <name evidence="1" type="ORF">GCM10008957_47300</name>
</gene>
<organism evidence="1 2">
    <name type="scientific">Deinococcus ruber</name>
    <dbReference type="NCBI Taxonomy" id="1848197"/>
    <lineage>
        <taxon>Bacteria</taxon>
        <taxon>Thermotogati</taxon>
        <taxon>Deinococcota</taxon>
        <taxon>Deinococci</taxon>
        <taxon>Deinococcales</taxon>
        <taxon>Deinococcaceae</taxon>
        <taxon>Deinococcus</taxon>
    </lineage>
</organism>
<keyword evidence="2" id="KW-1185">Reference proteome</keyword>
<dbReference type="AlphaFoldDB" id="A0A918CMX1"/>
<reference evidence="1" key="1">
    <citation type="journal article" date="2014" name="Int. J. Syst. Evol. Microbiol.">
        <title>Complete genome sequence of Corynebacterium casei LMG S-19264T (=DSM 44701T), isolated from a smear-ripened cheese.</title>
        <authorList>
            <consortium name="US DOE Joint Genome Institute (JGI-PGF)"/>
            <person name="Walter F."/>
            <person name="Albersmeier A."/>
            <person name="Kalinowski J."/>
            <person name="Ruckert C."/>
        </authorList>
    </citation>
    <scope>NUCLEOTIDE SEQUENCE</scope>
    <source>
        <strain evidence="1">JCM 31311</strain>
    </source>
</reference>
<name>A0A918CMX1_9DEIO</name>
<dbReference type="Proteomes" id="UP000603865">
    <property type="component" value="Unassembled WGS sequence"/>
</dbReference>
<sequence length="49" mass="5690">MKAARNLKRGSRAQQIARVSWRVEILRYNRAQRVRQHAAKAFLKTLGAL</sequence>
<dbReference type="RefSeq" id="WP_189092988.1">
    <property type="nucleotide sequence ID" value="NZ_BMQL01000052.1"/>
</dbReference>
<protein>
    <submittedName>
        <fullName evidence="1">Uncharacterized protein</fullName>
    </submittedName>
</protein>
<proteinExistence type="predicted"/>
<reference evidence="1" key="2">
    <citation type="submission" date="2020-09" db="EMBL/GenBank/DDBJ databases">
        <authorList>
            <person name="Sun Q."/>
            <person name="Ohkuma M."/>
        </authorList>
    </citation>
    <scope>NUCLEOTIDE SEQUENCE</scope>
    <source>
        <strain evidence="1">JCM 31311</strain>
    </source>
</reference>
<evidence type="ECO:0000313" key="2">
    <source>
        <dbReference type="Proteomes" id="UP000603865"/>
    </source>
</evidence>
<comment type="caution">
    <text evidence="1">The sequence shown here is derived from an EMBL/GenBank/DDBJ whole genome shotgun (WGS) entry which is preliminary data.</text>
</comment>
<accession>A0A918CMX1</accession>